<gene>
    <name evidence="1" type="ORF">EC912_10618</name>
</gene>
<accession>A0A4R3YKB2</accession>
<name>A0A4R3YKB2_9GAMM</name>
<evidence type="ECO:0000313" key="2">
    <source>
        <dbReference type="Proteomes" id="UP000295645"/>
    </source>
</evidence>
<keyword evidence="2" id="KW-1185">Reference proteome</keyword>
<proteinExistence type="predicted"/>
<evidence type="ECO:0000313" key="1">
    <source>
        <dbReference type="EMBL" id="TCV92680.1"/>
    </source>
</evidence>
<organism evidence="1 2">
    <name type="scientific">Luteibacter rhizovicinus</name>
    <dbReference type="NCBI Taxonomy" id="242606"/>
    <lineage>
        <taxon>Bacteria</taxon>
        <taxon>Pseudomonadati</taxon>
        <taxon>Pseudomonadota</taxon>
        <taxon>Gammaproteobacteria</taxon>
        <taxon>Lysobacterales</taxon>
        <taxon>Rhodanobacteraceae</taxon>
        <taxon>Luteibacter</taxon>
    </lineage>
</organism>
<reference evidence="1 2" key="1">
    <citation type="submission" date="2019-03" db="EMBL/GenBank/DDBJ databases">
        <title>Above-ground endophytic microbial communities from plants in different locations in the United States.</title>
        <authorList>
            <person name="Frank C."/>
        </authorList>
    </citation>
    <scope>NUCLEOTIDE SEQUENCE [LARGE SCALE GENOMIC DNA]</scope>
    <source>
        <strain evidence="1 2">LP_13_YM</strain>
    </source>
</reference>
<comment type="caution">
    <text evidence="1">The sequence shown here is derived from an EMBL/GenBank/DDBJ whole genome shotgun (WGS) entry which is preliminary data.</text>
</comment>
<dbReference type="EMBL" id="SMCS01000006">
    <property type="protein sequence ID" value="TCV92680.1"/>
    <property type="molecule type" value="Genomic_DNA"/>
</dbReference>
<protein>
    <submittedName>
        <fullName evidence="1">Uncharacterized protein</fullName>
    </submittedName>
</protein>
<dbReference type="AlphaFoldDB" id="A0A4R3YKB2"/>
<sequence>MTEALGVILPGVHTLNVFGFTNGFDGPYWHVWYFVNEAYVVGYIRQGDADPNHPFDPKPLPLV</sequence>
<dbReference type="Proteomes" id="UP000295645">
    <property type="component" value="Unassembled WGS sequence"/>
</dbReference>